<name>A0AAV7WND2_PLEWA</name>
<proteinExistence type="predicted"/>
<comment type="caution">
    <text evidence="1">The sequence shown here is derived from an EMBL/GenBank/DDBJ whole genome shotgun (WGS) entry which is preliminary data.</text>
</comment>
<evidence type="ECO:0000313" key="1">
    <source>
        <dbReference type="EMBL" id="KAJ1214783.1"/>
    </source>
</evidence>
<evidence type="ECO:0000313" key="2">
    <source>
        <dbReference type="Proteomes" id="UP001066276"/>
    </source>
</evidence>
<accession>A0AAV7WND2</accession>
<sequence length="108" mass="12424">MQTARCVCSSHNTQRVGNQRSTASRSHFSILRASKYALEYIAYAPPTALRLSEISDQMQQRQHRAHSMTPRTLELENHKKERTAGWLGSCLKPELVAKNVVRSYWIPR</sequence>
<reference evidence="1" key="1">
    <citation type="journal article" date="2022" name="bioRxiv">
        <title>Sequencing and chromosome-scale assembly of the giantPleurodeles waltlgenome.</title>
        <authorList>
            <person name="Brown T."/>
            <person name="Elewa A."/>
            <person name="Iarovenko S."/>
            <person name="Subramanian E."/>
            <person name="Araus A.J."/>
            <person name="Petzold A."/>
            <person name="Susuki M."/>
            <person name="Suzuki K.-i.T."/>
            <person name="Hayashi T."/>
            <person name="Toyoda A."/>
            <person name="Oliveira C."/>
            <person name="Osipova E."/>
            <person name="Leigh N.D."/>
            <person name="Simon A."/>
            <person name="Yun M.H."/>
        </authorList>
    </citation>
    <scope>NUCLEOTIDE SEQUENCE</scope>
    <source>
        <strain evidence="1">20211129_DDA</strain>
        <tissue evidence="1">Liver</tissue>
    </source>
</reference>
<gene>
    <name evidence="1" type="ORF">NDU88_002396</name>
</gene>
<protein>
    <submittedName>
        <fullName evidence="1">Uncharacterized protein</fullName>
    </submittedName>
</protein>
<organism evidence="1 2">
    <name type="scientific">Pleurodeles waltl</name>
    <name type="common">Iberian ribbed newt</name>
    <dbReference type="NCBI Taxonomy" id="8319"/>
    <lineage>
        <taxon>Eukaryota</taxon>
        <taxon>Metazoa</taxon>
        <taxon>Chordata</taxon>
        <taxon>Craniata</taxon>
        <taxon>Vertebrata</taxon>
        <taxon>Euteleostomi</taxon>
        <taxon>Amphibia</taxon>
        <taxon>Batrachia</taxon>
        <taxon>Caudata</taxon>
        <taxon>Salamandroidea</taxon>
        <taxon>Salamandridae</taxon>
        <taxon>Pleurodelinae</taxon>
        <taxon>Pleurodeles</taxon>
    </lineage>
</organism>
<dbReference type="Proteomes" id="UP001066276">
    <property type="component" value="Chromosome 1_1"/>
</dbReference>
<dbReference type="EMBL" id="JANPWB010000001">
    <property type="protein sequence ID" value="KAJ1214783.1"/>
    <property type="molecule type" value="Genomic_DNA"/>
</dbReference>
<keyword evidence="2" id="KW-1185">Reference proteome</keyword>
<dbReference type="AlphaFoldDB" id="A0AAV7WND2"/>